<proteinExistence type="inferred from homology"/>
<name>A0A7D5KNG6_9EURY</name>
<reference evidence="5" key="1">
    <citation type="submission" date="2020-07" db="EMBL/GenBank/DDBJ databases">
        <title>Gai3-2, isolated from salt lake.</title>
        <authorList>
            <person name="Cui H."/>
            <person name="Shi X."/>
        </authorList>
    </citation>
    <scope>NUCLEOTIDE SEQUENCE [LARGE SCALE GENOMIC DNA]</scope>
    <source>
        <strain evidence="5">Gai3-2</strain>
    </source>
</reference>
<dbReference type="InterPro" id="IPR011324">
    <property type="entry name" value="Cytotoxic_necrot_fac-like_cat"/>
</dbReference>
<gene>
    <name evidence="3" type="primary">cheD</name>
    <name evidence="5" type="ORF">HUG10_13285</name>
</gene>
<dbReference type="AlphaFoldDB" id="A0A7D5KNG6"/>
<keyword evidence="2 3" id="KW-0378">Hydrolase</keyword>
<protein>
    <recommendedName>
        <fullName evidence="3">Probable chemoreceptor glutamine deamidase CheD</fullName>
        <ecNumber evidence="3">3.5.1.44</ecNumber>
    </recommendedName>
</protein>
<evidence type="ECO:0000313" key="6">
    <source>
        <dbReference type="Proteomes" id="UP000509750"/>
    </source>
</evidence>
<dbReference type="InterPro" id="IPR005659">
    <property type="entry name" value="Chemorcpt_Glu_NH3ase_CheD"/>
</dbReference>
<evidence type="ECO:0000256" key="1">
    <source>
        <dbReference type="ARBA" id="ARBA00022500"/>
    </source>
</evidence>
<dbReference type="SUPFAM" id="SSF64438">
    <property type="entry name" value="CNF1/YfiH-like putative cysteine hydrolases"/>
    <property type="match status" value="1"/>
</dbReference>
<evidence type="ECO:0000313" key="5">
    <source>
        <dbReference type="EMBL" id="QLG28462.1"/>
    </source>
</evidence>
<evidence type="ECO:0000256" key="3">
    <source>
        <dbReference type="HAMAP-Rule" id="MF_01440"/>
    </source>
</evidence>
<evidence type="ECO:0000256" key="4">
    <source>
        <dbReference type="SAM" id="MobiDB-lite"/>
    </source>
</evidence>
<dbReference type="EMBL" id="CP058529">
    <property type="protein sequence ID" value="QLG28462.1"/>
    <property type="molecule type" value="Genomic_DNA"/>
</dbReference>
<dbReference type="RefSeq" id="WP_179170037.1">
    <property type="nucleotide sequence ID" value="NZ_CP058529.1"/>
</dbReference>
<accession>A0A7D5KNG6</accession>
<dbReference type="Proteomes" id="UP000509750">
    <property type="component" value="Chromosome"/>
</dbReference>
<evidence type="ECO:0000256" key="2">
    <source>
        <dbReference type="ARBA" id="ARBA00022801"/>
    </source>
</evidence>
<dbReference type="GO" id="GO:0050568">
    <property type="term" value="F:protein-glutamine glutaminase activity"/>
    <property type="evidence" value="ECO:0007669"/>
    <property type="project" value="UniProtKB-UniRule"/>
</dbReference>
<comment type="catalytic activity">
    <reaction evidence="3">
        <text>L-glutaminyl-[protein] + H2O = L-glutamyl-[protein] + NH4(+)</text>
        <dbReference type="Rhea" id="RHEA:16441"/>
        <dbReference type="Rhea" id="RHEA-COMP:10207"/>
        <dbReference type="Rhea" id="RHEA-COMP:10208"/>
        <dbReference type="ChEBI" id="CHEBI:15377"/>
        <dbReference type="ChEBI" id="CHEBI:28938"/>
        <dbReference type="ChEBI" id="CHEBI:29973"/>
        <dbReference type="ChEBI" id="CHEBI:30011"/>
        <dbReference type="EC" id="3.5.1.44"/>
    </reaction>
</comment>
<organism evidence="5 6">
    <name type="scientific">Halorarum halophilum</name>
    <dbReference type="NCBI Taxonomy" id="2743090"/>
    <lineage>
        <taxon>Archaea</taxon>
        <taxon>Methanobacteriati</taxon>
        <taxon>Methanobacteriota</taxon>
        <taxon>Stenosarchaea group</taxon>
        <taxon>Halobacteria</taxon>
        <taxon>Halobacteriales</taxon>
        <taxon>Haloferacaceae</taxon>
        <taxon>Halorarum</taxon>
    </lineage>
</organism>
<sequence>MGPPDAPAVPGCSDGTAVNVPRGDVPRRKVGLSDATVATDGSTLVTSGLGSCLGVALYHPAVGAGGLLHAMLPEAEGHPGVEQKFVVEGIDALVSDLADIGAPPSGLQAKLAGAAEMLQLDVDDGASVGSRNVAAAERALAELDVPIVAADTGGHRGRSLRFDTAAGRLHVVYAGGDSAVL</sequence>
<feature type="region of interest" description="Disordered" evidence="4">
    <location>
        <begin position="1"/>
        <end position="25"/>
    </location>
</feature>
<dbReference type="KEGG" id="halg:HUG10_13285"/>
<dbReference type="HAMAP" id="MF_01440">
    <property type="entry name" value="CheD"/>
    <property type="match status" value="1"/>
</dbReference>
<dbReference type="GO" id="GO:0006935">
    <property type="term" value="P:chemotaxis"/>
    <property type="evidence" value="ECO:0007669"/>
    <property type="project" value="UniProtKB-UniRule"/>
</dbReference>
<dbReference type="EC" id="3.5.1.44" evidence="3"/>
<dbReference type="PANTHER" id="PTHR35147:SF1">
    <property type="entry name" value="CHEMORECEPTOR GLUTAMINE DEAMIDASE CHED-RELATED"/>
    <property type="match status" value="1"/>
</dbReference>
<keyword evidence="1 3" id="KW-0145">Chemotaxis</keyword>
<dbReference type="PANTHER" id="PTHR35147">
    <property type="entry name" value="CHEMORECEPTOR GLUTAMINE DEAMIDASE CHED-RELATED"/>
    <property type="match status" value="1"/>
</dbReference>
<keyword evidence="6" id="KW-1185">Reference proteome</keyword>
<comment type="function">
    <text evidence="3">Probably deamidates glutamine residues to glutamate on methyl-accepting chemotaxis receptors (MCPs), playing an important role in chemotaxis.</text>
</comment>
<comment type="similarity">
    <text evidence="3">Belongs to the CheD family.</text>
</comment>
<dbReference type="OrthoDB" id="10499at2157"/>
<dbReference type="Pfam" id="PF03975">
    <property type="entry name" value="CheD"/>
    <property type="match status" value="1"/>
</dbReference>
<dbReference type="CDD" id="cd16352">
    <property type="entry name" value="CheD"/>
    <property type="match status" value="1"/>
</dbReference>
<dbReference type="GeneID" id="56029824"/>
<dbReference type="InterPro" id="IPR038592">
    <property type="entry name" value="CheD-like_sf"/>
</dbReference>
<dbReference type="Gene3D" id="3.30.1330.200">
    <property type="match status" value="1"/>
</dbReference>